<protein>
    <submittedName>
        <fullName evidence="3">Uncharacterized protein</fullName>
    </submittedName>
</protein>
<evidence type="ECO:0000313" key="3">
    <source>
        <dbReference type="EMBL" id="SEF37030.1"/>
    </source>
</evidence>
<keyword evidence="2" id="KW-0812">Transmembrane</keyword>
<organism evidence="3 4">
    <name type="scientific">Amycolatopsis pretoriensis</name>
    <dbReference type="NCBI Taxonomy" id="218821"/>
    <lineage>
        <taxon>Bacteria</taxon>
        <taxon>Bacillati</taxon>
        <taxon>Actinomycetota</taxon>
        <taxon>Actinomycetes</taxon>
        <taxon>Pseudonocardiales</taxon>
        <taxon>Pseudonocardiaceae</taxon>
        <taxon>Amycolatopsis</taxon>
    </lineage>
</organism>
<dbReference type="AlphaFoldDB" id="A0A1H5RF82"/>
<name>A0A1H5RF82_9PSEU</name>
<accession>A0A1H5RF82</accession>
<feature type="transmembrane region" description="Helical" evidence="2">
    <location>
        <begin position="85"/>
        <end position="105"/>
    </location>
</feature>
<evidence type="ECO:0000313" key="4">
    <source>
        <dbReference type="Proteomes" id="UP000198878"/>
    </source>
</evidence>
<keyword evidence="2" id="KW-0472">Membrane</keyword>
<gene>
    <name evidence="3" type="ORF">SAMN05421837_112141</name>
</gene>
<evidence type="ECO:0000256" key="1">
    <source>
        <dbReference type="SAM" id="MobiDB-lite"/>
    </source>
</evidence>
<feature type="transmembrane region" description="Helical" evidence="2">
    <location>
        <begin position="55"/>
        <end position="78"/>
    </location>
</feature>
<proteinExistence type="predicted"/>
<feature type="region of interest" description="Disordered" evidence="1">
    <location>
        <begin position="108"/>
        <end position="131"/>
    </location>
</feature>
<dbReference type="Proteomes" id="UP000198878">
    <property type="component" value="Unassembled WGS sequence"/>
</dbReference>
<sequence length="131" mass="13835">MPGRLTVWRDFRDVAASAFLALGAVVLLVVVPLMFFQGALTASGLWAGSGDPVAASVIFTWASWLGVGIPVAGVVVSATTRRRGWIWFYGGCVVVVAVVVAVRWAQTHHAPPPPPEPNHCVERSGGESDCP</sequence>
<dbReference type="EMBL" id="FNUJ01000012">
    <property type="protein sequence ID" value="SEF37030.1"/>
    <property type="molecule type" value="Genomic_DNA"/>
</dbReference>
<reference evidence="4" key="1">
    <citation type="submission" date="2016-10" db="EMBL/GenBank/DDBJ databases">
        <authorList>
            <person name="Varghese N."/>
            <person name="Submissions S."/>
        </authorList>
    </citation>
    <scope>NUCLEOTIDE SEQUENCE [LARGE SCALE GENOMIC DNA]</scope>
    <source>
        <strain evidence="4">DSM 44654</strain>
    </source>
</reference>
<dbReference type="STRING" id="218821.SAMN05421837_112141"/>
<keyword evidence="2" id="KW-1133">Transmembrane helix</keyword>
<keyword evidence="4" id="KW-1185">Reference proteome</keyword>
<feature type="transmembrane region" description="Helical" evidence="2">
    <location>
        <begin position="14"/>
        <end position="35"/>
    </location>
</feature>
<evidence type="ECO:0000256" key="2">
    <source>
        <dbReference type="SAM" id="Phobius"/>
    </source>
</evidence>
<feature type="compositionally biased region" description="Basic and acidic residues" evidence="1">
    <location>
        <begin position="119"/>
        <end position="131"/>
    </location>
</feature>